<evidence type="ECO:0000313" key="2">
    <source>
        <dbReference type="EMBL" id="MFG6448811.1"/>
    </source>
</evidence>
<evidence type="ECO:0000259" key="1">
    <source>
        <dbReference type="PROSITE" id="PS01124"/>
    </source>
</evidence>
<dbReference type="EMBL" id="JBIGHZ010000004">
    <property type="protein sequence ID" value="MFG6448811.1"/>
    <property type="molecule type" value="Genomic_DNA"/>
</dbReference>
<evidence type="ECO:0000313" key="3">
    <source>
        <dbReference type="Proteomes" id="UP001606099"/>
    </source>
</evidence>
<accession>A0ABW7FWU3</accession>
<dbReference type="Pfam" id="PF12833">
    <property type="entry name" value="HTH_18"/>
    <property type="match status" value="1"/>
</dbReference>
<sequence length="285" mass="32254">MKVDLHPDTVSRLMVPSLTLGGCVQAYLWRDTARADGLTEAQRHTHFPATSYCGIAWTLQGQSWQLGPEGQWQPLASRVYVAGPRTRPVRFVAEGGLRMFTAVFSPDALHALTGISLPELVDVHLTDAALPGPEWAALNRAMLSANDEAHCQQLLEAFLVPRWRNHCAAQGLNFPYRDWAQNLALRAVASGRGESLRQLERRFKRWAGQSPRVLRQLLRGEQMFSDMRRAMTEGEVVWSAVAQDHGYADQAHLCRETRRITGFSPEQLRLGISHEEAFWAYRIWR</sequence>
<comment type="caution">
    <text evidence="2">The sequence shown here is derived from an EMBL/GenBank/DDBJ whole genome shotgun (WGS) entry which is preliminary data.</text>
</comment>
<dbReference type="Gene3D" id="1.10.10.60">
    <property type="entry name" value="Homeodomain-like"/>
    <property type="match status" value="1"/>
</dbReference>
<dbReference type="RefSeq" id="WP_394461407.1">
    <property type="nucleotide sequence ID" value="NZ_JBIGHZ010000004.1"/>
</dbReference>
<dbReference type="InterPro" id="IPR018060">
    <property type="entry name" value="HTH_AraC"/>
</dbReference>
<feature type="domain" description="HTH araC/xylS-type" evidence="1">
    <location>
        <begin position="169"/>
        <end position="271"/>
    </location>
</feature>
<organism evidence="2 3">
    <name type="scientific">Roseateles rivi</name>
    <dbReference type="NCBI Taxonomy" id="3299028"/>
    <lineage>
        <taxon>Bacteria</taxon>
        <taxon>Pseudomonadati</taxon>
        <taxon>Pseudomonadota</taxon>
        <taxon>Betaproteobacteria</taxon>
        <taxon>Burkholderiales</taxon>
        <taxon>Sphaerotilaceae</taxon>
        <taxon>Roseateles</taxon>
    </lineage>
</organism>
<dbReference type="PROSITE" id="PS01124">
    <property type="entry name" value="HTH_ARAC_FAMILY_2"/>
    <property type="match status" value="1"/>
</dbReference>
<dbReference type="SMART" id="SM00342">
    <property type="entry name" value="HTH_ARAC"/>
    <property type="match status" value="1"/>
</dbReference>
<keyword evidence="3" id="KW-1185">Reference proteome</keyword>
<protein>
    <submittedName>
        <fullName evidence="2">Helix-turn-helix domain-containing protein</fullName>
    </submittedName>
</protein>
<gene>
    <name evidence="2" type="ORF">ACG0Z6_11250</name>
</gene>
<dbReference type="PROSITE" id="PS51257">
    <property type="entry name" value="PROKAR_LIPOPROTEIN"/>
    <property type="match status" value="1"/>
</dbReference>
<name>A0ABW7FWU3_9BURK</name>
<dbReference type="Pfam" id="PF20240">
    <property type="entry name" value="DUF6597"/>
    <property type="match status" value="1"/>
</dbReference>
<proteinExistence type="predicted"/>
<dbReference type="Proteomes" id="UP001606099">
    <property type="component" value="Unassembled WGS sequence"/>
</dbReference>
<dbReference type="InterPro" id="IPR046532">
    <property type="entry name" value="DUF6597"/>
</dbReference>
<reference evidence="2 3" key="1">
    <citation type="submission" date="2024-08" db="EMBL/GenBank/DDBJ databases">
        <authorList>
            <person name="Lu H."/>
        </authorList>
    </citation>
    <scope>NUCLEOTIDE SEQUENCE [LARGE SCALE GENOMIC DNA]</scope>
    <source>
        <strain evidence="2 3">BYS180W</strain>
    </source>
</reference>